<feature type="region of interest" description="Disordered" evidence="2">
    <location>
        <begin position="344"/>
        <end position="384"/>
    </location>
</feature>
<evidence type="ECO:0000256" key="1">
    <source>
        <dbReference type="SAM" id="Coils"/>
    </source>
</evidence>
<evidence type="ECO:0000313" key="4">
    <source>
        <dbReference type="Proteomes" id="UP000016931"/>
    </source>
</evidence>
<keyword evidence="4" id="KW-1185">Reference proteome</keyword>
<feature type="coiled-coil region" evidence="1">
    <location>
        <begin position="157"/>
        <end position="237"/>
    </location>
</feature>
<evidence type="ECO:0000313" key="3">
    <source>
        <dbReference type="EMBL" id="EMF14467.1"/>
    </source>
</evidence>
<feature type="coiled-coil region" evidence="1">
    <location>
        <begin position="84"/>
        <end position="125"/>
    </location>
</feature>
<evidence type="ECO:0000256" key="2">
    <source>
        <dbReference type="SAM" id="MobiDB-lite"/>
    </source>
</evidence>
<feature type="region of interest" description="Disordered" evidence="2">
    <location>
        <begin position="514"/>
        <end position="540"/>
    </location>
</feature>
<feature type="region of interest" description="Disordered" evidence="2">
    <location>
        <begin position="680"/>
        <end position="716"/>
    </location>
</feature>
<protein>
    <submittedName>
        <fullName evidence="3">Uncharacterized protein</fullName>
    </submittedName>
</protein>
<keyword evidence="1" id="KW-0175">Coiled coil</keyword>
<feature type="compositionally biased region" description="Basic residues" evidence="2">
    <location>
        <begin position="356"/>
        <end position="365"/>
    </location>
</feature>
<dbReference type="GeneID" id="27901889"/>
<feature type="compositionally biased region" description="Polar residues" evidence="2">
    <location>
        <begin position="452"/>
        <end position="461"/>
    </location>
</feature>
<dbReference type="eggNOG" id="ENOG502S9QS">
    <property type="taxonomic scope" value="Eukaryota"/>
</dbReference>
<dbReference type="AlphaFoldDB" id="M3B3Y1"/>
<feature type="compositionally biased region" description="Polar residues" evidence="2">
    <location>
        <begin position="368"/>
        <end position="384"/>
    </location>
</feature>
<reference evidence="3 4" key="1">
    <citation type="journal article" date="2012" name="PLoS Pathog.">
        <title>Diverse lifestyles and strategies of plant pathogenesis encoded in the genomes of eighteen Dothideomycetes fungi.</title>
        <authorList>
            <person name="Ohm R.A."/>
            <person name="Feau N."/>
            <person name="Henrissat B."/>
            <person name="Schoch C.L."/>
            <person name="Horwitz B.A."/>
            <person name="Barry K.W."/>
            <person name="Condon B.J."/>
            <person name="Copeland A.C."/>
            <person name="Dhillon B."/>
            <person name="Glaser F."/>
            <person name="Hesse C.N."/>
            <person name="Kosti I."/>
            <person name="LaButti K."/>
            <person name="Lindquist E.A."/>
            <person name="Lucas S."/>
            <person name="Salamov A.A."/>
            <person name="Bradshaw R.E."/>
            <person name="Ciuffetti L."/>
            <person name="Hamelin R.C."/>
            <person name="Kema G.H.J."/>
            <person name="Lawrence C."/>
            <person name="Scott J.A."/>
            <person name="Spatafora J.W."/>
            <person name="Turgeon B.G."/>
            <person name="de Wit P.J.G.M."/>
            <person name="Zhong S."/>
            <person name="Goodwin S.B."/>
            <person name="Grigoriev I.V."/>
        </authorList>
    </citation>
    <scope>NUCLEOTIDE SEQUENCE [LARGE SCALE GENOMIC DNA]</scope>
    <source>
        <strain evidence="3 4">SO2202</strain>
    </source>
</reference>
<name>M3B3Y1_SPHMS</name>
<dbReference type="STRING" id="692275.M3B3Y1"/>
<dbReference type="OrthoDB" id="4088568at2759"/>
<gene>
    <name evidence="3" type="ORF">SEPMUDRAFT_148169</name>
</gene>
<dbReference type="Proteomes" id="UP000016931">
    <property type="component" value="Unassembled WGS sequence"/>
</dbReference>
<feature type="compositionally biased region" description="Low complexity" evidence="2">
    <location>
        <begin position="683"/>
        <end position="698"/>
    </location>
</feature>
<proteinExistence type="predicted"/>
<dbReference type="HOGENOM" id="CLU_008442_1_0_1"/>
<sequence>MPAYPEGSARMLSSSCSGEDAINSFLDSYESPSIPTRQVVNCCCGATTCAYLQHTETALSGLERDLRNAAQIGKALLMRHEAYIHDSEKERKAMAAHIQSLEIEKQVLERRNATTIEENRTLLNQLESLNTAVAESDTQVTNLQATLRTTQDELHKLSYLQSRTEKLEQQLADFEQEQLSWQYALEEKAESEKSALRRWQEAQRTLSGLQEQMERIEQEAKEEKERHVEVLGRMERQRLVEKELDSAAGRLKGAAATKTGSGTVVSHFVKDILQDNANLQMGIVELRDMLHNSNEEVETLRNQLSVHQPVTVGAEVSETTSPLIRPHLKEEMRAATSQELHVHHHYHAPSVPKTPLVRRPKKKRYGSLTPNTGTSTPRHSFSTPSNTAAILSQTAVTLPGSGSGPTNSNRWSYLSDRSFVSAQSIQSFSGPSSPQSTNRTSSMFDRVFSDAGQDSSRPTTPDTEEPGSPMFAPIGTKRVSSAPLHFQRPSVSSHRGRPSLDSILDKSCEDLRELEPQSSSEAAIPEEDELDWETSDTPPGEYHLEAASPLSEEITLALERPGKLRRAASHESILSCRGMDIHTLKSRPSQLLGSYGGRSYTPQAVISDATAYAAVSASMSRPMDSSHRILSGMAPAALQRQAPSNKGGLGSKVGGWMFGRWGASPMPTVTVTDAVAPPKMSRTASAASGSTSKSANANDPDVTPKKPKLRPPGINQMGPIPGFGPEIKIQHPPILKSLDTNALESVLGDI</sequence>
<accession>M3B3Y1</accession>
<feature type="region of interest" description="Disordered" evidence="2">
    <location>
        <begin position="449"/>
        <end position="502"/>
    </location>
</feature>
<dbReference type="RefSeq" id="XP_016762588.1">
    <property type="nucleotide sequence ID" value="XM_016904752.1"/>
</dbReference>
<organism evidence="3 4">
    <name type="scientific">Sphaerulina musiva (strain SO2202)</name>
    <name type="common">Poplar stem canker fungus</name>
    <name type="synonym">Septoria musiva</name>
    <dbReference type="NCBI Taxonomy" id="692275"/>
    <lineage>
        <taxon>Eukaryota</taxon>
        <taxon>Fungi</taxon>
        <taxon>Dikarya</taxon>
        <taxon>Ascomycota</taxon>
        <taxon>Pezizomycotina</taxon>
        <taxon>Dothideomycetes</taxon>
        <taxon>Dothideomycetidae</taxon>
        <taxon>Mycosphaerellales</taxon>
        <taxon>Mycosphaerellaceae</taxon>
        <taxon>Sphaerulina</taxon>
    </lineage>
</organism>
<feature type="compositionally biased region" description="Acidic residues" evidence="2">
    <location>
        <begin position="524"/>
        <end position="534"/>
    </location>
</feature>
<dbReference type="EMBL" id="KB456262">
    <property type="protein sequence ID" value="EMF14467.1"/>
    <property type="molecule type" value="Genomic_DNA"/>
</dbReference>
<dbReference type="OMA" id="KIVGHFV"/>